<dbReference type="AlphaFoldDB" id="A0AAJ2F2V6"/>
<evidence type="ECO:0000313" key="5">
    <source>
        <dbReference type="Proteomes" id="UP001249076"/>
    </source>
</evidence>
<proteinExistence type="predicted"/>
<dbReference type="EMBL" id="JAVDTL010000006">
    <property type="protein sequence ID" value="MDR6768827.1"/>
    <property type="molecule type" value="Genomic_DNA"/>
</dbReference>
<comment type="caution">
    <text evidence="3">The sequence shown here is derived from an EMBL/GenBank/DDBJ whole genome shotgun (WGS) entry which is preliminary data.</text>
</comment>
<gene>
    <name evidence="3" type="ORF">J2W88_004131</name>
    <name evidence="4" type="ORF">J2W93_002381</name>
</gene>
<dbReference type="Pfam" id="PF07007">
    <property type="entry name" value="LprI"/>
    <property type="match status" value="1"/>
</dbReference>
<dbReference type="InterPro" id="IPR009739">
    <property type="entry name" value="LprI-like_N"/>
</dbReference>
<dbReference type="Proteomes" id="UP001249076">
    <property type="component" value="Unassembled WGS sequence"/>
</dbReference>
<evidence type="ECO:0000256" key="1">
    <source>
        <dbReference type="SAM" id="SignalP"/>
    </source>
</evidence>
<dbReference type="EMBL" id="JAVDTS010000003">
    <property type="protein sequence ID" value="MDR6837543.1"/>
    <property type="molecule type" value="Genomic_DNA"/>
</dbReference>
<keyword evidence="5" id="KW-1185">Reference proteome</keyword>
<organism evidence="3 6">
    <name type="scientific">Acidovorax delafieldii</name>
    <name type="common">Pseudomonas delafieldii</name>
    <dbReference type="NCBI Taxonomy" id="47920"/>
    <lineage>
        <taxon>Bacteria</taxon>
        <taxon>Pseudomonadati</taxon>
        <taxon>Pseudomonadota</taxon>
        <taxon>Betaproteobacteria</taxon>
        <taxon>Burkholderiales</taxon>
        <taxon>Comamonadaceae</taxon>
        <taxon>Acidovorax</taxon>
    </lineage>
</organism>
<evidence type="ECO:0000259" key="2">
    <source>
        <dbReference type="Pfam" id="PF07007"/>
    </source>
</evidence>
<feature type="domain" description="Lysozyme inhibitor LprI-like N-terminal" evidence="2">
    <location>
        <begin position="57"/>
        <end position="144"/>
    </location>
</feature>
<dbReference type="Proteomes" id="UP001253458">
    <property type="component" value="Unassembled WGS sequence"/>
</dbReference>
<keyword evidence="1" id="KW-0732">Signal</keyword>
<evidence type="ECO:0000313" key="4">
    <source>
        <dbReference type="EMBL" id="MDR6837543.1"/>
    </source>
</evidence>
<evidence type="ECO:0000313" key="3">
    <source>
        <dbReference type="EMBL" id="MDR6768827.1"/>
    </source>
</evidence>
<name>A0AAJ2F2V6_ACIDE</name>
<dbReference type="Gene3D" id="1.20.1270.180">
    <property type="match status" value="1"/>
</dbReference>
<dbReference type="RefSeq" id="WP_209818400.1">
    <property type="nucleotide sequence ID" value="NZ_JAVDTL010000006.1"/>
</dbReference>
<reference evidence="3 5" key="1">
    <citation type="submission" date="2023-07" db="EMBL/GenBank/DDBJ databases">
        <title>Sorghum-associated microbial communities from plants grown in Nebraska, USA.</title>
        <authorList>
            <person name="Schachtman D."/>
        </authorList>
    </citation>
    <scope>NUCLEOTIDE SEQUENCE</scope>
    <source>
        <strain evidence="4 5">BE105</strain>
        <strain evidence="3">BE69</strain>
    </source>
</reference>
<evidence type="ECO:0000313" key="6">
    <source>
        <dbReference type="Proteomes" id="UP001253458"/>
    </source>
</evidence>
<feature type="signal peptide" evidence="1">
    <location>
        <begin position="1"/>
        <end position="35"/>
    </location>
</feature>
<sequence>MHHYHHHRLRSLNRTALALLTTFLLLASGPQAAQAAEHFCGQRTAHPIDKALGAASERSSGVTVDLIDAQNAAYAAWDKELNRIYAQVLKAAGPGRRDTLRAAQRAWLAFDTAQRQWDSAIFAEQGSSAALNIGGAALERRRARVCALTNDLESLKDSQ</sequence>
<feature type="chain" id="PRO_5042500984" evidence="1">
    <location>
        <begin position="36"/>
        <end position="159"/>
    </location>
</feature>
<accession>A0AAJ2F2V6</accession>
<protein>
    <submittedName>
        <fullName evidence="3">Uncharacterized protein YecT (DUF1311 family)</fullName>
    </submittedName>
</protein>